<comment type="caution">
    <text evidence="2">The sequence shown here is derived from an EMBL/GenBank/DDBJ whole genome shotgun (WGS) entry which is preliminary data.</text>
</comment>
<feature type="coiled-coil region" evidence="1">
    <location>
        <begin position="95"/>
        <end position="125"/>
    </location>
</feature>
<dbReference type="EMBL" id="JBHLUX010000035">
    <property type="protein sequence ID" value="MFC0471508.1"/>
    <property type="molecule type" value="Genomic_DNA"/>
</dbReference>
<sequence length="178" mass="21431">MSFFARFSNINLEMDQALVTSFLEQIEKVYRYEWISDKEVKTLIIHGEEIYELPFIEKENSFTLSIQELIITEKTFSLPFNQLLFEARKKRLGIININERKKQRAEKKLQDIIEIRTRKKEQEKKESLAMSKQTKEYVTKFEINYLLMDLYEALEINDDEKITFCKQRLQELVREKGS</sequence>
<evidence type="ECO:0000313" key="3">
    <source>
        <dbReference type="Proteomes" id="UP001589838"/>
    </source>
</evidence>
<accession>A0ABV6KHM5</accession>
<evidence type="ECO:0000313" key="2">
    <source>
        <dbReference type="EMBL" id="MFC0471508.1"/>
    </source>
</evidence>
<protein>
    <submittedName>
        <fullName evidence="2">Uncharacterized protein</fullName>
    </submittedName>
</protein>
<name>A0ABV6KHM5_9BACI</name>
<evidence type="ECO:0000256" key="1">
    <source>
        <dbReference type="SAM" id="Coils"/>
    </source>
</evidence>
<gene>
    <name evidence="2" type="ORF">ACFFHM_13650</name>
</gene>
<reference evidence="2 3" key="1">
    <citation type="submission" date="2024-09" db="EMBL/GenBank/DDBJ databases">
        <authorList>
            <person name="Sun Q."/>
            <person name="Mori K."/>
        </authorList>
    </citation>
    <scope>NUCLEOTIDE SEQUENCE [LARGE SCALE GENOMIC DNA]</scope>
    <source>
        <strain evidence="2 3">NCAIM B.02610</strain>
    </source>
</reference>
<keyword evidence="1" id="KW-0175">Coiled coil</keyword>
<proteinExistence type="predicted"/>
<dbReference type="Proteomes" id="UP001589838">
    <property type="component" value="Unassembled WGS sequence"/>
</dbReference>
<dbReference type="RefSeq" id="WP_335962107.1">
    <property type="nucleotide sequence ID" value="NZ_JAXBLX010000024.1"/>
</dbReference>
<keyword evidence="3" id="KW-1185">Reference proteome</keyword>
<organism evidence="2 3">
    <name type="scientific">Halalkalibacter kiskunsagensis</name>
    <dbReference type="NCBI Taxonomy" id="1548599"/>
    <lineage>
        <taxon>Bacteria</taxon>
        <taxon>Bacillati</taxon>
        <taxon>Bacillota</taxon>
        <taxon>Bacilli</taxon>
        <taxon>Bacillales</taxon>
        <taxon>Bacillaceae</taxon>
        <taxon>Halalkalibacter</taxon>
    </lineage>
</organism>